<dbReference type="EMBL" id="AE008384">
    <property type="protein sequence ID" value="AAM30440.1"/>
    <property type="molecule type" value="Genomic_DNA"/>
</dbReference>
<name>Q8PYV7_METMA</name>
<dbReference type="PATRIC" id="fig|192952.21.peg.882"/>
<dbReference type="KEGG" id="mma:MM_0744"/>
<dbReference type="AlphaFoldDB" id="Q8PYV7"/>
<accession>Q8PYV7</accession>
<reference evidence="1 2" key="1">
    <citation type="journal article" date="2002" name="J. Mol. Microbiol. Biotechnol.">
        <title>The genome of Methanosarcina mazei: evidence for lateral gene transfer between Bacteria and Archaea.</title>
        <authorList>
            <person name="Deppenmeier U."/>
            <person name="Johann A."/>
            <person name="Hartsch T."/>
            <person name="Merkl R."/>
            <person name="Schmitz R.A."/>
            <person name="Martinez-Arias R."/>
            <person name="Henne A."/>
            <person name="Wiezer A."/>
            <person name="Baumer S."/>
            <person name="Jacobi C."/>
            <person name="Bruggemann H."/>
            <person name="Lienard T."/>
            <person name="Christmann A."/>
            <person name="Bomeke M."/>
            <person name="Steckel S."/>
            <person name="Bhattacharyya A."/>
            <person name="Lykidis A."/>
            <person name="Overbeek R."/>
            <person name="Klenk H.P."/>
            <person name="Gunsalus R.P."/>
            <person name="Fritz H.J."/>
            <person name="Gottschalk G."/>
        </authorList>
    </citation>
    <scope>NUCLEOTIDE SEQUENCE [LARGE SCALE GENOMIC DNA]</scope>
    <source>
        <strain evidence="2">ATCC BAA-159 / DSM 3647 / Goe1 / Go1 / JCM 11833 / OCM 88</strain>
    </source>
</reference>
<dbReference type="eggNOG" id="arCOG03986">
    <property type="taxonomic scope" value="Archaea"/>
</dbReference>
<evidence type="ECO:0000313" key="1">
    <source>
        <dbReference type="EMBL" id="AAM30440.1"/>
    </source>
</evidence>
<dbReference type="HOGENOM" id="CLU_552778_0_0_2"/>
<dbReference type="Proteomes" id="UP000000595">
    <property type="component" value="Chromosome"/>
</dbReference>
<protein>
    <submittedName>
        <fullName evidence="1">Conserved protein</fullName>
    </submittedName>
</protein>
<proteinExistence type="predicted"/>
<organism evidence="1 2">
    <name type="scientific">Methanosarcina mazei (strain ATCC BAA-159 / DSM 3647 / Goe1 / Go1 / JCM 11833 / OCM 88)</name>
    <name type="common">Methanosarcina frisia</name>
    <dbReference type="NCBI Taxonomy" id="192952"/>
    <lineage>
        <taxon>Archaea</taxon>
        <taxon>Methanobacteriati</taxon>
        <taxon>Methanobacteriota</taxon>
        <taxon>Stenosarchaea group</taxon>
        <taxon>Methanomicrobia</taxon>
        <taxon>Methanosarcinales</taxon>
        <taxon>Methanosarcinaceae</taxon>
        <taxon>Methanosarcina</taxon>
    </lineage>
</organism>
<gene>
    <name evidence="1" type="ordered locus">MM_0744</name>
</gene>
<evidence type="ECO:0000313" key="2">
    <source>
        <dbReference type="Proteomes" id="UP000000595"/>
    </source>
</evidence>
<sequence>MKNKIHDRFYSTIYGELQPQILFNNVTEGLVYKTIRSPCLSPRSLLPVTDTIFDSGPGRRAGDALKIFDSLGFCEAASLSSVHYHGQQRQAGSLYICRLIPMVKCTYQISMDIKTDDARSFIELNSPGSKLVIKEVNNRVLLISYFESSSGDIRSETITLGNSSEKLDFEIAFDGCSKTNTISTRDGKSIVTPFYNFERQRLPYVDFSNGYLKFTSFITGKGRYMDISIYNLNQIADRKLVTSVGDSRLIPFGIDGPHVRNTTEQGIRYLNSKNNRGTIWFDIDLLEQCSESDIEYLRSLVFDNSWDTGVHYSKELNAFPPEEAYKIMDEGYSYVYEKIGQKPTGWCSMRNKDNIKHAIYAYENLGMFWRNGDSGVHAEKNVGNLDDNTWEWWESASKAGMAYPSFTHELDLDPAIKYSISRSKFLNWVDTYNSNGASIVSFYEYGQISRNTHEARFDILQHTDNSVIFIAHTNGCDALANVNIMAEKGTGVYDNTSEKSLDYRVDQDKSVTFRVENKHTYSVYLHSAE</sequence>